<dbReference type="Proteomes" id="UP000249082">
    <property type="component" value="Unassembled WGS sequence"/>
</dbReference>
<dbReference type="Gene3D" id="3.40.50.450">
    <property type="match status" value="1"/>
</dbReference>
<protein>
    <recommendedName>
        <fullName evidence="4">Nucleoside 2-deoxyribosyltransferase</fullName>
    </recommendedName>
</protein>
<dbReference type="Pfam" id="PF15891">
    <property type="entry name" value="Nuc_deoxyri_tr2"/>
    <property type="match status" value="1"/>
</dbReference>
<proteinExistence type="predicted"/>
<accession>A0A2W5NYH8</accession>
<feature type="signal peptide" evidence="1">
    <location>
        <begin position="1"/>
        <end position="22"/>
    </location>
</feature>
<evidence type="ECO:0000256" key="1">
    <source>
        <dbReference type="SAM" id="SignalP"/>
    </source>
</evidence>
<evidence type="ECO:0008006" key="4">
    <source>
        <dbReference type="Google" id="ProtNLM"/>
    </source>
</evidence>
<reference evidence="2 3" key="1">
    <citation type="submission" date="2017-08" db="EMBL/GenBank/DDBJ databases">
        <title>Infants hospitalized years apart are colonized by the same room-sourced microbial strains.</title>
        <authorList>
            <person name="Brooks B."/>
            <person name="Olm M.R."/>
            <person name="Firek B.A."/>
            <person name="Baker R."/>
            <person name="Thomas B.C."/>
            <person name="Morowitz M.J."/>
            <person name="Banfield J.F."/>
        </authorList>
    </citation>
    <scope>NUCLEOTIDE SEQUENCE [LARGE SCALE GENOMIC DNA]</scope>
    <source>
        <strain evidence="2">S2_005_002_R2_33</strain>
    </source>
</reference>
<name>A0A2W5NYH8_9SPHN</name>
<organism evidence="2 3">
    <name type="scientific">Novosphingobium pentaromativorans</name>
    <dbReference type="NCBI Taxonomy" id="205844"/>
    <lineage>
        <taxon>Bacteria</taxon>
        <taxon>Pseudomonadati</taxon>
        <taxon>Pseudomonadota</taxon>
        <taxon>Alphaproteobacteria</taxon>
        <taxon>Sphingomonadales</taxon>
        <taxon>Sphingomonadaceae</taxon>
        <taxon>Novosphingobium</taxon>
    </lineage>
</organism>
<dbReference type="InterPro" id="IPR039470">
    <property type="entry name" value="Nuc_deoxyri_tr2"/>
</dbReference>
<comment type="caution">
    <text evidence="2">The sequence shown here is derived from an EMBL/GenBank/DDBJ whole genome shotgun (WGS) entry which is preliminary data.</text>
</comment>
<keyword evidence="1" id="KW-0732">Signal</keyword>
<sequence length="181" mass="19776">MNRAFALAASLGAALLPASALADARVVTSPEALPAGHERPRVFLGGSIDMGSAPDWQKQVIEALHSEDVVLLNPRRADWNPAWKPQANEPEFRRQVEWELAALDSADVIVLYLAPGSQSPVSLLELGLHARSGKVVLLCPPGFWRKGNVDITGERYGVKQVRSLDELIAETRRRVADLARK</sequence>
<gene>
    <name evidence="2" type="ORF">DI555_00360</name>
</gene>
<evidence type="ECO:0000313" key="2">
    <source>
        <dbReference type="EMBL" id="PZQ57428.1"/>
    </source>
</evidence>
<dbReference type="AlphaFoldDB" id="A0A2W5NYH8"/>
<feature type="chain" id="PRO_5016135908" description="Nucleoside 2-deoxyribosyltransferase" evidence="1">
    <location>
        <begin position="23"/>
        <end position="181"/>
    </location>
</feature>
<dbReference type="EMBL" id="QFPX01000001">
    <property type="protein sequence ID" value="PZQ57428.1"/>
    <property type="molecule type" value="Genomic_DNA"/>
</dbReference>
<evidence type="ECO:0000313" key="3">
    <source>
        <dbReference type="Proteomes" id="UP000249082"/>
    </source>
</evidence>